<keyword evidence="1" id="KW-0472">Membrane</keyword>
<gene>
    <name evidence="2" type="ORF">ACFQ41_09675</name>
</gene>
<feature type="transmembrane region" description="Helical" evidence="1">
    <location>
        <begin position="43"/>
        <end position="61"/>
    </location>
</feature>
<name>A0ABW4BHL0_9LACO</name>
<evidence type="ECO:0000256" key="1">
    <source>
        <dbReference type="SAM" id="Phobius"/>
    </source>
</evidence>
<evidence type="ECO:0000313" key="3">
    <source>
        <dbReference type="Proteomes" id="UP001597199"/>
    </source>
</evidence>
<keyword evidence="1" id="KW-0812">Transmembrane</keyword>
<keyword evidence="3" id="KW-1185">Reference proteome</keyword>
<organism evidence="2 3">
    <name type="scientific">Lacticaseibacillus suilingensis</name>
    <dbReference type="NCBI Taxonomy" id="2799577"/>
    <lineage>
        <taxon>Bacteria</taxon>
        <taxon>Bacillati</taxon>
        <taxon>Bacillota</taxon>
        <taxon>Bacilli</taxon>
        <taxon>Lactobacillales</taxon>
        <taxon>Lactobacillaceae</taxon>
        <taxon>Lacticaseibacillus</taxon>
    </lineage>
</organism>
<comment type="caution">
    <text evidence="2">The sequence shown here is derived from an EMBL/GenBank/DDBJ whole genome shotgun (WGS) entry which is preliminary data.</text>
</comment>
<feature type="transmembrane region" description="Helical" evidence="1">
    <location>
        <begin position="67"/>
        <end position="85"/>
    </location>
</feature>
<dbReference type="Proteomes" id="UP001597199">
    <property type="component" value="Unassembled WGS sequence"/>
</dbReference>
<keyword evidence="1" id="KW-1133">Transmembrane helix</keyword>
<dbReference type="RefSeq" id="WP_204119298.1">
    <property type="nucleotide sequence ID" value="NZ_BOLV01000013.1"/>
</dbReference>
<proteinExistence type="predicted"/>
<feature type="transmembrane region" description="Helical" evidence="1">
    <location>
        <begin position="6"/>
        <end position="22"/>
    </location>
</feature>
<dbReference type="EMBL" id="JBHTOA010000034">
    <property type="protein sequence ID" value="MFD1399573.1"/>
    <property type="molecule type" value="Genomic_DNA"/>
</dbReference>
<accession>A0ABW4BHL0</accession>
<protein>
    <submittedName>
        <fullName evidence="2">Uncharacterized protein</fullName>
    </submittedName>
</protein>
<reference evidence="3" key="1">
    <citation type="journal article" date="2019" name="Int. J. Syst. Evol. Microbiol.">
        <title>The Global Catalogue of Microorganisms (GCM) 10K type strain sequencing project: providing services to taxonomists for standard genome sequencing and annotation.</title>
        <authorList>
            <consortium name="The Broad Institute Genomics Platform"/>
            <consortium name="The Broad Institute Genome Sequencing Center for Infectious Disease"/>
            <person name="Wu L."/>
            <person name="Ma J."/>
        </authorList>
    </citation>
    <scope>NUCLEOTIDE SEQUENCE [LARGE SCALE GENOMIC DNA]</scope>
    <source>
        <strain evidence="3">CCM 9110</strain>
    </source>
</reference>
<evidence type="ECO:0000313" key="2">
    <source>
        <dbReference type="EMBL" id="MFD1399573.1"/>
    </source>
</evidence>
<sequence>MIRIIFVVYALVLFILTIYTNRHRHDFMGLTISAKHQQELARFSAVFAISTLLAVAAAVWPEMWLQLAALLVGALAAGLLGLRVAKYAGEA</sequence>